<reference evidence="1 2" key="1">
    <citation type="submission" date="2022-03" db="EMBL/GenBank/DDBJ databases">
        <authorList>
            <person name="Macdonald S."/>
            <person name="Ahmed S."/>
            <person name="Newling K."/>
        </authorList>
    </citation>
    <scope>NUCLEOTIDE SEQUENCE [LARGE SCALE GENOMIC DNA]</scope>
</reference>
<evidence type="ECO:0000313" key="2">
    <source>
        <dbReference type="Proteomes" id="UP001642260"/>
    </source>
</evidence>
<protein>
    <submittedName>
        <fullName evidence="1">Uncharacterized protein</fullName>
    </submittedName>
</protein>
<sequence>MAYRFVKTKLELRFWGTIDQSYDIVFCLYEPNSPLLLRVSTEEPRDNDNSGNVHGSRSALYICSILVCSSFGSTRRSNHQLYASNLSWILGCVFNFNTLNPTHSVLVLAYLFDMLLSSTSTTISSTLAAIDSNFDPLKKRRKVFLV</sequence>
<dbReference type="Proteomes" id="UP001642260">
    <property type="component" value="Unassembled WGS sequence"/>
</dbReference>
<dbReference type="EMBL" id="CAKOAT010571820">
    <property type="protein sequence ID" value="CAH8383010.1"/>
    <property type="molecule type" value="Genomic_DNA"/>
</dbReference>
<comment type="caution">
    <text evidence="1">The sequence shown here is derived from an EMBL/GenBank/DDBJ whole genome shotgun (WGS) entry which is preliminary data.</text>
</comment>
<proteinExistence type="predicted"/>
<organism evidence="1 2">
    <name type="scientific">Eruca vesicaria subsp. sativa</name>
    <name type="common">Garden rocket</name>
    <name type="synonym">Eruca sativa</name>
    <dbReference type="NCBI Taxonomy" id="29727"/>
    <lineage>
        <taxon>Eukaryota</taxon>
        <taxon>Viridiplantae</taxon>
        <taxon>Streptophyta</taxon>
        <taxon>Embryophyta</taxon>
        <taxon>Tracheophyta</taxon>
        <taxon>Spermatophyta</taxon>
        <taxon>Magnoliopsida</taxon>
        <taxon>eudicotyledons</taxon>
        <taxon>Gunneridae</taxon>
        <taxon>Pentapetalae</taxon>
        <taxon>rosids</taxon>
        <taxon>malvids</taxon>
        <taxon>Brassicales</taxon>
        <taxon>Brassicaceae</taxon>
        <taxon>Brassiceae</taxon>
        <taxon>Eruca</taxon>
    </lineage>
</organism>
<dbReference type="AlphaFoldDB" id="A0ABC8LHN7"/>
<gene>
    <name evidence="1" type="ORF">ERUC_LOCUS35493</name>
</gene>
<evidence type="ECO:0000313" key="1">
    <source>
        <dbReference type="EMBL" id="CAH8383010.1"/>
    </source>
</evidence>
<keyword evidence="2" id="KW-1185">Reference proteome</keyword>
<name>A0ABC8LHN7_ERUVS</name>
<accession>A0ABC8LHN7</accession>